<accession>A0A1C7IEM5</accession>
<dbReference type="STRING" id="1796616.A4V09_21725"/>
<protein>
    <submittedName>
        <fullName evidence="1">Uncharacterized protein</fullName>
    </submittedName>
</protein>
<dbReference type="KEGG" id="byl:A4V09_21725"/>
<dbReference type="OrthoDB" id="2086691at2"/>
<proteinExistence type="predicted"/>
<dbReference type="AlphaFoldDB" id="A0A1C7IEM5"/>
<keyword evidence="2" id="KW-1185">Reference proteome</keyword>
<name>A0A1C7IEM5_9FIRM</name>
<gene>
    <name evidence="1" type="ORF">A4V09_21725</name>
</gene>
<reference evidence="1" key="1">
    <citation type="submission" date="2017-04" db="EMBL/GenBank/DDBJ databases">
        <title>Complete Genome Sequences of Twelve Strains of a Stable Defined Moderately Diverse Mouse Microbiota 2 (sDMDMm2).</title>
        <authorList>
            <person name="Uchimura Y."/>
            <person name="Wyss M."/>
            <person name="Brugiroux S."/>
            <person name="Limenitakis J.P."/>
            <person name="Stecher B."/>
            <person name="McCoy K.D."/>
            <person name="Macpherson A.J."/>
        </authorList>
    </citation>
    <scope>NUCLEOTIDE SEQUENCE</scope>
    <source>
        <strain evidence="1">YL58</strain>
    </source>
</reference>
<dbReference type="RefSeq" id="WP_065544219.1">
    <property type="nucleotide sequence ID" value="NZ_CP015405.2"/>
</dbReference>
<organism evidence="1 2">
    <name type="scientific">Blautia pseudococcoides</name>
    <dbReference type="NCBI Taxonomy" id="1796616"/>
    <lineage>
        <taxon>Bacteria</taxon>
        <taxon>Bacillati</taxon>
        <taxon>Bacillota</taxon>
        <taxon>Clostridia</taxon>
        <taxon>Lachnospirales</taxon>
        <taxon>Lachnospiraceae</taxon>
        <taxon>Blautia</taxon>
    </lineage>
</organism>
<dbReference type="Proteomes" id="UP000092574">
    <property type="component" value="Chromosome"/>
</dbReference>
<evidence type="ECO:0000313" key="1">
    <source>
        <dbReference type="EMBL" id="ANU78130.1"/>
    </source>
</evidence>
<sequence>MNKEDNININVSAPNLISVCVDTSDHGEFSGRLYQCYEEEPWRYKNVVQLLRLMDNLYDIISYPQASTESRSFVKKEKEPLQKLQKRVPQDEILKQKGKVATFVIYVQYRQNATWQGEVIWSERELKQHFNSALELIKLIDSALREYDI</sequence>
<evidence type="ECO:0000313" key="2">
    <source>
        <dbReference type="Proteomes" id="UP000092574"/>
    </source>
</evidence>
<dbReference type="EMBL" id="CP015405">
    <property type="protein sequence ID" value="ANU78130.1"/>
    <property type="molecule type" value="Genomic_DNA"/>
</dbReference>